<keyword evidence="11" id="KW-1003">Cell membrane</keyword>
<gene>
    <name evidence="15 17" type="primary">PHKA1</name>
</gene>
<dbReference type="PANTHER" id="PTHR10749:SF4">
    <property type="entry name" value="PHOSPHORYLASE B KINASE REGULATORY SUBUNIT ALPHA, SKELETAL MUSCLE ISOFORM"/>
    <property type="match status" value="1"/>
</dbReference>
<evidence type="ECO:0000256" key="11">
    <source>
        <dbReference type="RuleBase" id="RU364123"/>
    </source>
</evidence>
<evidence type="ECO:0000256" key="2">
    <source>
        <dbReference type="ARBA" id="ARBA00004342"/>
    </source>
</evidence>
<comment type="PTM">
    <text evidence="10">Although the final Cys may be farnesylated, the terminal tripeptide is probably not removed, and the C-terminus is not methylated.</text>
</comment>
<evidence type="ECO:0000256" key="6">
    <source>
        <dbReference type="ARBA" id="ARBA00022860"/>
    </source>
</evidence>
<feature type="compositionally biased region" description="Polar residues" evidence="12">
    <location>
        <begin position="980"/>
        <end position="993"/>
    </location>
</feature>
<dbReference type="Pfam" id="PF00723">
    <property type="entry name" value="Glyco_hydro_15"/>
    <property type="match status" value="1"/>
</dbReference>
<keyword evidence="7 11" id="KW-0119">Carbohydrate metabolism</keyword>
<keyword evidence="8 10" id="KW-0636">Prenylation</keyword>
<feature type="lipid moiety-binding region" description="S-farnesyl cysteine" evidence="10">
    <location>
        <position position="1159"/>
    </location>
</feature>
<comment type="subcellular location">
    <subcellularLocation>
        <location evidence="2 11">Cell membrane</location>
        <topology evidence="2 11">Lipid-anchor</topology>
        <orientation evidence="2 11">Cytoplasmic side</orientation>
    </subcellularLocation>
</comment>
<dbReference type="Gene3D" id="1.50.10.10">
    <property type="match status" value="1"/>
</dbReference>
<dbReference type="UniPathway" id="UPA00163"/>
<feature type="region of interest" description="Disordered" evidence="12">
    <location>
        <begin position="968"/>
        <end position="994"/>
    </location>
</feature>
<keyword evidence="5 11" id="KW-0321">Glycogen metabolism</keyword>
<evidence type="ECO:0000313" key="17">
    <source>
        <dbReference type="VGNC" id="VGNC:91393"/>
    </source>
</evidence>
<dbReference type="Ensembl" id="ENSSSCT00000039848.3">
    <property type="protein sequence ID" value="ENSSSCP00000058134.3"/>
    <property type="gene ID" value="ENSSSCG00000012411.5"/>
</dbReference>
<dbReference type="GO" id="GO:0005977">
    <property type="term" value="P:glycogen metabolic process"/>
    <property type="evidence" value="ECO:0007669"/>
    <property type="project" value="UniProtKB-UniPathway"/>
</dbReference>
<evidence type="ECO:0000256" key="12">
    <source>
        <dbReference type="SAM" id="MobiDB-lite"/>
    </source>
</evidence>
<dbReference type="VGNC" id="VGNC:91393">
    <property type="gene designation" value="PHKA1"/>
</dbReference>
<comment type="pathway">
    <text evidence="3 11">Glycan biosynthesis; glycogen metabolism.</text>
</comment>
<dbReference type="InterPro" id="IPR045583">
    <property type="entry name" value="KPBA/B_C"/>
</dbReference>
<keyword evidence="10 11" id="KW-0449">Lipoprotein</keyword>
<dbReference type="GO" id="GO:0005886">
    <property type="term" value="C:plasma membrane"/>
    <property type="evidence" value="ECO:0007669"/>
    <property type="project" value="UniProtKB-SubCell"/>
</dbReference>
<feature type="domain" description="Phosphorylase b kinase regulatory subunit alpha/beta C-terminal" evidence="14">
    <location>
        <begin position="985"/>
        <end position="1078"/>
    </location>
</feature>
<proteinExistence type="evidence at protein level"/>
<feature type="domain" description="GH15-like" evidence="13">
    <location>
        <begin position="8"/>
        <end position="839"/>
    </location>
</feature>
<keyword evidence="16" id="KW-1185">Reference proteome</keyword>
<dbReference type="InterPro" id="IPR012341">
    <property type="entry name" value="6hp_glycosidase-like_sf"/>
</dbReference>
<dbReference type="SUPFAM" id="SSF48208">
    <property type="entry name" value="Six-hairpin glycosidases"/>
    <property type="match status" value="1"/>
</dbReference>
<reference evidence="16" key="1">
    <citation type="submission" date="2009-11" db="EMBL/GenBank/DDBJ databases">
        <authorList>
            <consortium name="Porcine genome sequencing project"/>
        </authorList>
    </citation>
    <scope>NUCLEOTIDE SEQUENCE [LARGE SCALE GENOMIC DNA]</scope>
    <source>
        <strain evidence="16">Duroc</strain>
    </source>
</reference>
<keyword evidence="18" id="KW-1267">Proteomics identification</keyword>
<accession>A0A287BNP7</accession>
<keyword evidence="6 11" id="KW-0112">Calmodulin-binding</keyword>
<evidence type="ECO:0000256" key="1">
    <source>
        <dbReference type="ARBA" id="ARBA00002837"/>
    </source>
</evidence>
<dbReference type="GeneTree" id="ENSGT00950000183118"/>
<dbReference type="Bgee" id="ENSSSCG00000012411">
    <property type="expression patterns" value="Expressed in muscle tissue and 45 other cell types or tissues"/>
</dbReference>
<evidence type="ECO:0000259" key="14">
    <source>
        <dbReference type="Pfam" id="PF19292"/>
    </source>
</evidence>
<comment type="subunit">
    <text evidence="9 11">Hexadecamer of 4 heterotetramers, each composed of alpha, beta, gamma, and delta subunits. Alpha (PHKA1 or PHKA2) and beta (PHKB) are regulatory subunits, gamma (PHKG1 or PHKG2) is the catalytic subunit, and delta is calmodulin.</text>
</comment>
<dbReference type="InterPro" id="IPR008928">
    <property type="entry name" value="6-hairpin_glycosidase_sf"/>
</dbReference>
<evidence type="ECO:0000256" key="10">
    <source>
        <dbReference type="PIRSR" id="PIRSR608734-50"/>
    </source>
</evidence>
<organism evidence="15 16">
    <name type="scientific">Sus scrofa</name>
    <name type="common">Pig</name>
    <dbReference type="NCBI Taxonomy" id="9823"/>
    <lineage>
        <taxon>Eukaryota</taxon>
        <taxon>Metazoa</taxon>
        <taxon>Chordata</taxon>
        <taxon>Craniata</taxon>
        <taxon>Vertebrata</taxon>
        <taxon>Euteleostomi</taxon>
        <taxon>Mammalia</taxon>
        <taxon>Eutheria</taxon>
        <taxon>Laurasiatheria</taxon>
        <taxon>Artiodactyla</taxon>
        <taxon>Suina</taxon>
        <taxon>Suidae</taxon>
        <taxon>Sus</taxon>
    </lineage>
</organism>
<dbReference type="GO" id="GO:0005516">
    <property type="term" value="F:calmodulin binding"/>
    <property type="evidence" value="ECO:0007669"/>
    <property type="project" value="UniProtKB-KW"/>
</dbReference>
<dbReference type="Pfam" id="PF19292">
    <property type="entry name" value="KPBB_C"/>
    <property type="match status" value="1"/>
</dbReference>
<sequence>MRSRSNSGVRLDGYARLVHQTILCHQNPVTGLLPASFDQKDAWVRDNVYSILAVWGLGLAYRKNADRDEDKAKAYELEQSVVKLMRGLLHCMIRQVDKVESFKYSQSTKDSLHAKYNTKTCATVVGDDQWGHLQLDATSVYLLFLAQMTASGLHIIHSLDEVNFIQNLVFYIEAAYKTADFGIWERGDKTNQGISELNASSVGMAKVTFLAFLNINSILNSILPRASTSKEVDASLLSVVSFPAFAVEDNQLVELTKQEIITKLQGRYGCCRFLRDGYKTPKEDPNRLYYEPAELKLFENIECEWPLFWTYFILDGVFSGNAEQVQEYREALEAVLIKGKNGVPLLPELYSVPPDKVDEEYRNPHTVDRVPMGKLPHMWGQSLYILGNLMAEGFLAPGEIDPLNRRFSTVPKPDVVVQVSILAETEEIKAILKDKGIDVETIAEVYPIRVQPARILSHIYSSLGCNSKMKLSGRPYRHMGVLGTSKLYDIRKTIFTFTPQFIDQQQFYLALDNKMIVEMLRTDISYLCSRWRMTGQPTITFPVSHSMLDDDGTSLNPSILAALRKMQDGYFGGARIQTGKLSEFLTTSCCTHLSFMDPGPEGKLYSEDYDDYDNELESGDWMNGYGSTNNDVHMYLPTKIFQASRPSFHLLDSPHPSREDQVPSVRVEIHLPRDKSGEVDFKALVLQLRETSSLQEQADILYMLYTMKGPDWDTGLYDEGSATVRELLTELYGKVGEIRHWGLIRYISGILRKKVEALDEACTDLLSHQKHLTVGLPPEPREKTISAPLPYEVLTQLIDEASEGDMSISILTQEIMVYLAMYMRTQPGLFAEMFRLRIGLIIQVMATELAHSLRCSAEEATDGLMNLSPSAMKNLLHHILSGKEFGVERSVRPTDSNISPAISIHEIGAVGATKTERTGIMKLKSEIKQVDFRRLSISTESQYFIIETEITFDLCSFLSFSSKSPGTSMTPSSGSFPSAYGQQTSKDSRQGQWQRRRRLDGALNRVPVGFYQKVWKVLQKCHGLSVEGFVLPSSTTREMTPGEIKFSVHVESVLNRVPQPEYRQLLVEAILVLTMMADIEIHSIGSIIAVEKIVHIANDLFLQEQKTLGADDIMLAKDPASGICTLLYDSAPSGRFGTMTYLSKAAATYVQEFLPHSICAMQ</sequence>
<name>A0A287BNP7_PIG</name>
<reference evidence="15" key="3">
    <citation type="submission" date="2025-08" db="UniProtKB">
        <authorList>
            <consortium name="Ensembl"/>
        </authorList>
    </citation>
    <scope>IDENTIFICATION</scope>
</reference>
<dbReference type="InterPro" id="IPR008734">
    <property type="entry name" value="PHK_A/B_su"/>
</dbReference>
<evidence type="ECO:0000256" key="5">
    <source>
        <dbReference type="ARBA" id="ARBA00022600"/>
    </source>
</evidence>
<dbReference type="Proteomes" id="UP000008227">
    <property type="component" value="Chromosome X"/>
</dbReference>
<comment type="function">
    <text evidence="1">Phosphorylase b kinase catalyzes the phosphorylation of serine in certain substrates, including troponin I. The alpha chain may bind calmodulin.</text>
</comment>
<evidence type="ECO:0000259" key="13">
    <source>
        <dbReference type="Pfam" id="PF00723"/>
    </source>
</evidence>
<evidence type="ECO:0000256" key="3">
    <source>
        <dbReference type="ARBA" id="ARBA00005131"/>
    </source>
</evidence>
<dbReference type="PANTHER" id="PTHR10749">
    <property type="entry name" value="PHOSPHORYLASE B KINASE REGULATORY SUBUNIT"/>
    <property type="match status" value="1"/>
</dbReference>
<dbReference type="AlphaFoldDB" id="A0A287BNP7"/>
<evidence type="ECO:0000313" key="16">
    <source>
        <dbReference type="Proteomes" id="UP000008227"/>
    </source>
</evidence>
<evidence type="ECO:0000256" key="7">
    <source>
        <dbReference type="ARBA" id="ARBA00023277"/>
    </source>
</evidence>
<reference evidence="15" key="2">
    <citation type="journal article" date="2020" name="Gigascience">
        <title>An improved pig reference genome sequence to enable pig genetics and genomics research.</title>
        <authorList>
            <person name="Warr A."/>
            <person name="Affara N."/>
            <person name="Aken B."/>
            <person name="Beiki H."/>
            <person name="Bickhart D.M."/>
            <person name="Billis K."/>
            <person name="Chow W."/>
            <person name="Eory L."/>
            <person name="Finlayson H.A."/>
            <person name="Flicek P."/>
            <person name="Giron C.G."/>
            <person name="Griffin D.K."/>
            <person name="Hall R."/>
            <person name="Hannum G."/>
            <person name="Hourlier T."/>
            <person name="Howe K."/>
            <person name="Hume D.A."/>
            <person name="Izuogu O."/>
            <person name="Kim K."/>
            <person name="Koren S."/>
            <person name="Liu H."/>
            <person name="Manchanda N."/>
            <person name="Martin F.J."/>
            <person name="Nonneman D.J."/>
            <person name="O'Connor R.E."/>
            <person name="Phillippy A.M."/>
            <person name="Rohrer G.A."/>
            <person name="Rosen B.D."/>
            <person name="Rund L.A."/>
            <person name="Sargent C.A."/>
            <person name="Schook L.B."/>
            <person name="Schroeder S.G."/>
            <person name="Schwartz A.S."/>
            <person name="Skinner B.M."/>
            <person name="Talbot R."/>
            <person name="Tseng E."/>
            <person name="Tuggle C.K."/>
            <person name="Watson M."/>
            <person name="Smith T.P.L."/>
            <person name="Archibald A.L."/>
        </authorList>
    </citation>
    <scope>NUCLEOTIDE SEQUENCE [LARGE SCALE GENOMIC DNA]</scope>
    <source>
        <strain evidence="15">Duroc</strain>
    </source>
</reference>
<feature type="compositionally biased region" description="Low complexity" evidence="12">
    <location>
        <begin position="968"/>
        <end position="978"/>
    </location>
</feature>
<evidence type="ECO:0000313" key="15">
    <source>
        <dbReference type="Ensembl" id="ENSSSCP00000058134.3"/>
    </source>
</evidence>
<keyword evidence="11" id="KW-0472">Membrane</keyword>
<reference evidence="15" key="4">
    <citation type="submission" date="2025-09" db="UniProtKB">
        <authorList>
            <consortium name="Ensembl"/>
        </authorList>
    </citation>
    <scope>IDENTIFICATION</scope>
</reference>
<evidence type="ECO:0000256" key="4">
    <source>
        <dbReference type="ARBA" id="ARBA00007128"/>
    </source>
</evidence>
<evidence type="ECO:0000256" key="9">
    <source>
        <dbReference type="ARBA" id="ARBA00025890"/>
    </source>
</evidence>
<evidence type="ECO:0007829" key="18">
    <source>
        <dbReference type="PeptideAtlas" id="A0A287BNP7"/>
    </source>
</evidence>
<comment type="similarity">
    <text evidence="4 11">Belongs to the phosphorylase b kinase regulatory chain family.</text>
</comment>
<dbReference type="ExpressionAtlas" id="A0A287BNP7">
    <property type="expression patterns" value="baseline"/>
</dbReference>
<protein>
    <recommendedName>
        <fullName evidence="11">Phosphorylase b kinase regulatory subunit</fullName>
    </recommendedName>
</protein>
<dbReference type="InterPro" id="IPR011613">
    <property type="entry name" value="GH15-like"/>
</dbReference>
<evidence type="ECO:0000256" key="8">
    <source>
        <dbReference type="ARBA" id="ARBA00023289"/>
    </source>
</evidence>